<dbReference type="EMBL" id="BJNG01000005">
    <property type="protein sequence ID" value="GEC18414.1"/>
    <property type="molecule type" value="Genomic_DNA"/>
</dbReference>
<gene>
    <name evidence="2" type="ORF">PHY01_06970</name>
</gene>
<sequence length="107" mass="10924">MRVTRWSVGIEAAGDRVLEVEEIIGLADAVAPMQGIASGVGDTRYGAQIVVEAASREAALEQGRADFAAAVARAGLPEWPVVRAEAVSEAEDAAPEGEPVPDGDGPG</sequence>
<organism evidence="2 3">
    <name type="scientific">Pseudonocardia hydrocarbonoxydans</name>
    <dbReference type="NCBI Taxonomy" id="76726"/>
    <lineage>
        <taxon>Bacteria</taxon>
        <taxon>Bacillati</taxon>
        <taxon>Actinomycetota</taxon>
        <taxon>Actinomycetes</taxon>
        <taxon>Pseudonocardiales</taxon>
        <taxon>Pseudonocardiaceae</taxon>
        <taxon>Pseudonocardia</taxon>
    </lineage>
</organism>
<name>A0A4Y3WI09_9PSEU</name>
<evidence type="ECO:0000313" key="3">
    <source>
        <dbReference type="Proteomes" id="UP000320338"/>
    </source>
</evidence>
<keyword evidence="3" id="KW-1185">Reference proteome</keyword>
<feature type="compositionally biased region" description="Acidic residues" evidence="1">
    <location>
        <begin position="88"/>
        <end position="101"/>
    </location>
</feature>
<comment type="caution">
    <text evidence="2">The sequence shown here is derived from an EMBL/GenBank/DDBJ whole genome shotgun (WGS) entry which is preliminary data.</text>
</comment>
<proteinExistence type="predicted"/>
<dbReference type="AlphaFoldDB" id="A0A4Y3WI09"/>
<reference evidence="2 3" key="1">
    <citation type="submission" date="2019-06" db="EMBL/GenBank/DDBJ databases">
        <title>Whole genome shotgun sequence of Pseudonocardia hydrocarbonoxydans NBRC 14498.</title>
        <authorList>
            <person name="Hosoyama A."/>
            <person name="Uohara A."/>
            <person name="Ohji S."/>
            <person name="Ichikawa N."/>
        </authorList>
    </citation>
    <scope>NUCLEOTIDE SEQUENCE [LARGE SCALE GENOMIC DNA]</scope>
    <source>
        <strain evidence="2 3">NBRC 14498</strain>
    </source>
</reference>
<evidence type="ECO:0000256" key="1">
    <source>
        <dbReference type="SAM" id="MobiDB-lite"/>
    </source>
</evidence>
<accession>A0A4Y3WI09</accession>
<dbReference type="Proteomes" id="UP000320338">
    <property type="component" value="Unassembled WGS sequence"/>
</dbReference>
<feature type="region of interest" description="Disordered" evidence="1">
    <location>
        <begin position="86"/>
        <end position="107"/>
    </location>
</feature>
<protein>
    <submittedName>
        <fullName evidence="2">Uncharacterized protein</fullName>
    </submittedName>
</protein>
<evidence type="ECO:0000313" key="2">
    <source>
        <dbReference type="EMBL" id="GEC18414.1"/>
    </source>
</evidence>